<evidence type="ECO:0000313" key="2">
    <source>
        <dbReference type="Proteomes" id="UP000886501"/>
    </source>
</evidence>
<reference evidence="1" key="1">
    <citation type="submission" date="2019-10" db="EMBL/GenBank/DDBJ databases">
        <authorList>
            <consortium name="DOE Joint Genome Institute"/>
            <person name="Kuo A."/>
            <person name="Miyauchi S."/>
            <person name="Kiss E."/>
            <person name="Drula E."/>
            <person name="Kohler A."/>
            <person name="Sanchez-Garcia M."/>
            <person name="Andreopoulos B."/>
            <person name="Barry K.W."/>
            <person name="Bonito G."/>
            <person name="Buee M."/>
            <person name="Carver A."/>
            <person name="Chen C."/>
            <person name="Cichocki N."/>
            <person name="Clum A."/>
            <person name="Culley D."/>
            <person name="Crous P.W."/>
            <person name="Fauchery L."/>
            <person name="Girlanda M."/>
            <person name="Hayes R."/>
            <person name="Keri Z."/>
            <person name="Labutti K."/>
            <person name="Lipzen A."/>
            <person name="Lombard V."/>
            <person name="Magnuson J."/>
            <person name="Maillard F."/>
            <person name="Morin E."/>
            <person name="Murat C."/>
            <person name="Nolan M."/>
            <person name="Ohm R."/>
            <person name="Pangilinan J."/>
            <person name="Pereira M."/>
            <person name="Perotto S."/>
            <person name="Peter M."/>
            <person name="Riley R."/>
            <person name="Sitrit Y."/>
            <person name="Stielow B."/>
            <person name="Szollosi G."/>
            <person name="Zifcakova L."/>
            <person name="Stursova M."/>
            <person name="Spatafora J.W."/>
            <person name="Tedersoo L."/>
            <person name="Vaario L.-M."/>
            <person name="Yamada A."/>
            <person name="Yan M."/>
            <person name="Wang P."/>
            <person name="Xu J."/>
            <person name="Bruns T."/>
            <person name="Baldrian P."/>
            <person name="Vilgalys R."/>
            <person name="Henrissat B."/>
            <person name="Grigoriev I.V."/>
            <person name="Hibbett D."/>
            <person name="Nagy L.G."/>
            <person name="Martin F.M."/>
        </authorList>
    </citation>
    <scope>NUCLEOTIDE SEQUENCE</scope>
    <source>
        <strain evidence="1">P2</strain>
    </source>
</reference>
<reference evidence="1" key="2">
    <citation type="journal article" date="2020" name="Nat. Commun.">
        <title>Large-scale genome sequencing of mycorrhizal fungi provides insights into the early evolution of symbiotic traits.</title>
        <authorList>
            <person name="Miyauchi S."/>
            <person name="Kiss E."/>
            <person name="Kuo A."/>
            <person name="Drula E."/>
            <person name="Kohler A."/>
            <person name="Sanchez-Garcia M."/>
            <person name="Morin E."/>
            <person name="Andreopoulos B."/>
            <person name="Barry K.W."/>
            <person name="Bonito G."/>
            <person name="Buee M."/>
            <person name="Carver A."/>
            <person name="Chen C."/>
            <person name="Cichocki N."/>
            <person name="Clum A."/>
            <person name="Culley D."/>
            <person name="Crous P.W."/>
            <person name="Fauchery L."/>
            <person name="Girlanda M."/>
            <person name="Hayes R.D."/>
            <person name="Keri Z."/>
            <person name="LaButti K."/>
            <person name="Lipzen A."/>
            <person name="Lombard V."/>
            <person name="Magnuson J."/>
            <person name="Maillard F."/>
            <person name="Murat C."/>
            <person name="Nolan M."/>
            <person name="Ohm R.A."/>
            <person name="Pangilinan J."/>
            <person name="Pereira M.F."/>
            <person name="Perotto S."/>
            <person name="Peter M."/>
            <person name="Pfister S."/>
            <person name="Riley R."/>
            <person name="Sitrit Y."/>
            <person name="Stielow J.B."/>
            <person name="Szollosi G."/>
            <person name="Zifcakova L."/>
            <person name="Stursova M."/>
            <person name="Spatafora J.W."/>
            <person name="Tedersoo L."/>
            <person name="Vaario L.M."/>
            <person name="Yamada A."/>
            <person name="Yan M."/>
            <person name="Wang P."/>
            <person name="Xu J."/>
            <person name="Bruns T."/>
            <person name="Baldrian P."/>
            <person name="Vilgalys R."/>
            <person name="Dunand C."/>
            <person name="Henrissat B."/>
            <person name="Grigoriev I.V."/>
            <person name="Hibbett D."/>
            <person name="Nagy L.G."/>
            <person name="Martin F.M."/>
        </authorList>
    </citation>
    <scope>NUCLEOTIDE SEQUENCE</scope>
    <source>
        <strain evidence="1">P2</strain>
    </source>
</reference>
<gene>
    <name evidence="1" type="ORF">BDM02DRAFT_3107657</name>
</gene>
<keyword evidence="2" id="KW-1185">Reference proteome</keyword>
<accession>A0ACB6ZVS0</accession>
<organism evidence="1 2">
    <name type="scientific">Thelephora ganbajun</name>
    <name type="common">Ganba fungus</name>
    <dbReference type="NCBI Taxonomy" id="370292"/>
    <lineage>
        <taxon>Eukaryota</taxon>
        <taxon>Fungi</taxon>
        <taxon>Dikarya</taxon>
        <taxon>Basidiomycota</taxon>
        <taxon>Agaricomycotina</taxon>
        <taxon>Agaricomycetes</taxon>
        <taxon>Thelephorales</taxon>
        <taxon>Thelephoraceae</taxon>
        <taxon>Thelephora</taxon>
    </lineage>
</organism>
<sequence length="911" mass="97812">MSPIPSAPGTPQSPEIRKGNDERKSSNFEAQQSQAAANLLATSLSAPGKASSPVPLSPRRNSDPTGRVSRDLETLAGRVESLEVSRSTPEVKEPETQPLEDAPSQRSTPAPLEKNLTPILPSLSAVEGERQPSAPDPQDKDGDNVSVSSASGLSPRDNQVRRSGLKPRLRPLDFPVVNTDNESTRNSGITKQSDGSSGIHREQEGAGPSSQKDATPKTVPVVSADTTTSVTTPARFSVASSRSSNSSEESSPRVNVLPSPDHPSSHPSPNPSFHATSNTSATSSPVPFSQRSPSSLNLTPTPSPSQVQSTSPALPSSTLVSPAQYDRSNSLDLPSFASFLRQSYTDVVSIHPPPPYQTAILSQAVSVNGGEPLAGSSSSLPSYIHTRPNRQGGGPRLAQPVQLPQAQAQRSVANVASVSEGVVRERSESVSDTRMPRNRPLGPRNPSGSQGLNKVSSLGSDRSRQGSISSIHPNSLRSGVGLGTPPTSRKLSTTSTRGRSGPRFPTVPAKWRGHTLDVARWTFTSQQLQEIASRAIKASAESYYVRLLKLETLDTELPEELHRLEMLTTDLKTRIRATAVARRELLDALTAHTSGTGTFNHHNLEGLVEELGTFTQLADELNDELYTAADQIAQLKRLMDVHSSSALAMALRKLNTSFLKQAAENQFLRERVATLEAERDIAWTQAEHVAQEFDDLSTKLEQGISCPSSADNSRRASRVGAARKSSVRASKAGLRQSIIGKTNPRMPKRSSSASSSMQPSEDIPPVPPIPGMQDLGSGTSQSRRHRPPLIQTVNLPDQVIPAGLYSEMTPTTETRAMAQAQRELCEMLGISPADLNAFKPRPQSMSGFSRSNGLPVPGLVRHNSDTNPLTPKRCSQQYQDYILSPYDVGRHLSPRSSRVYLHFVAAGTHPG</sequence>
<proteinExistence type="predicted"/>
<dbReference type="EMBL" id="MU117963">
    <property type="protein sequence ID" value="KAF9653689.1"/>
    <property type="molecule type" value="Genomic_DNA"/>
</dbReference>
<dbReference type="Proteomes" id="UP000886501">
    <property type="component" value="Unassembled WGS sequence"/>
</dbReference>
<evidence type="ECO:0000313" key="1">
    <source>
        <dbReference type="EMBL" id="KAF9653689.1"/>
    </source>
</evidence>
<comment type="caution">
    <text evidence="1">The sequence shown here is derived from an EMBL/GenBank/DDBJ whole genome shotgun (WGS) entry which is preliminary data.</text>
</comment>
<name>A0ACB6ZVS0_THEGA</name>
<protein>
    <submittedName>
        <fullName evidence="1">Uncharacterized protein</fullName>
    </submittedName>
</protein>